<dbReference type="PANTHER" id="PTHR16216">
    <property type="entry name" value="DYNEIN ASSEMBLY FACTOR 5, AXONEMAL"/>
    <property type="match status" value="1"/>
</dbReference>
<dbReference type="SUPFAM" id="SSF48371">
    <property type="entry name" value="ARM repeat"/>
    <property type="match status" value="1"/>
</dbReference>
<dbReference type="EMBL" id="KK121456">
    <property type="protein sequence ID" value="KFM80495.1"/>
    <property type="molecule type" value="Genomic_DNA"/>
</dbReference>
<feature type="domain" description="Dynein axonemal assembly factor 5 HEAT-repeat" evidence="1">
    <location>
        <begin position="75"/>
        <end position="266"/>
    </location>
</feature>
<dbReference type="Proteomes" id="UP000054359">
    <property type="component" value="Unassembled WGS sequence"/>
</dbReference>
<proteinExistence type="predicted"/>
<dbReference type="InterPro" id="IPR011989">
    <property type="entry name" value="ARM-like"/>
</dbReference>
<dbReference type="Gene3D" id="1.25.10.10">
    <property type="entry name" value="Leucine-rich Repeat Variant"/>
    <property type="match status" value="2"/>
</dbReference>
<accession>A0A087UT06</accession>
<feature type="non-terminal residue" evidence="3">
    <location>
        <position position="588"/>
    </location>
</feature>
<gene>
    <name evidence="3" type="ORF">X975_04952</name>
</gene>
<name>A0A087UT06_STEMI</name>
<evidence type="ECO:0000259" key="2">
    <source>
        <dbReference type="Pfam" id="PF25757"/>
    </source>
</evidence>
<dbReference type="GO" id="GO:0036158">
    <property type="term" value="P:outer dynein arm assembly"/>
    <property type="evidence" value="ECO:0007669"/>
    <property type="project" value="TreeGrafter"/>
</dbReference>
<dbReference type="InterPro" id="IPR052623">
    <property type="entry name" value="DAAF5"/>
</dbReference>
<feature type="domain" description="Dynein axonemal assembly factor 5 TPR repeats" evidence="2">
    <location>
        <begin position="2"/>
        <end position="64"/>
    </location>
</feature>
<reference evidence="3 4" key="1">
    <citation type="submission" date="2013-11" db="EMBL/GenBank/DDBJ databases">
        <title>Genome sequencing of Stegodyphus mimosarum.</title>
        <authorList>
            <person name="Bechsgaard J."/>
        </authorList>
    </citation>
    <scope>NUCLEOTIDE SEQUENCE [LARGE SCALE GENOMIC DNA]</scope>
</reference>
<dbReference type="PANTHER" id="PTHR16216:SF2">
    <property type="entry name" value="DYNEIN AXONEMAL ASSEMBLY FACTOR 5"/>
    <property type="match status" value="1"/>
</dbReference>
<sequence length="588" mass="66520">MATTEVIGDWLLTFKDRYSFFHYLIPLMLSALHDYVPDIRLKASDLWKKCGEQYLSENENDYKDLIDFPRPEPENYPDPGNRPLVGCRILVQRNLPKILPALLNDLADWVPETRIKSSKVLYSLILHSEDKATMHLSSIIEGIISIAKDEVKEAAEQALRSAELLGFFIDANLLCDSIMVLIHKTPSSVHLSVFAAVLRGHKGKLSKDCFAGICKFLSNPLVCRVRKAEEQANLLLCIEGLFASHNDINPIISYQIFTTLMSVSGLTTSDVISKKAADLMEGLANLQECSCKSLYEMHSTSLLKIITANNELWTYQNPELFIFESLVQSGNLEEEAIELIIPVLTNNLHPSKDAKLRSKILSLLIEIFKKFSTKDEKISGKIMDLIREGLFPNLTWAPGKTASTLRTIAGASLYEILSKNCLTHAMLKPIANELLSILATLADDDETSNRLLAGKIFENILPKLHTCVDENKIHATCHEFLPCMDDESDDIRMLTSGILKTYIKSFPKDYNWQMYRAHLKHIYETVVIHMDDKNEKIRLRILSFLKEVAFAASDLLLNELESKKYMMEAGDLCDNLIEHIRSLNVKDV</sequence>
<dbReference type="AlphaFoldDB" id="A0A087UT06"/>
<dbReference type="OMA" id="ENRPHTK"/>
<dbReference type="STRING" id="407821.A0A087UT06"/>
<organism evidence="3 4">
    <name type="scientific">Stegodyphus mimosarum</name>
    <name type="common">African social velvet spider</name>
    <dbReference type="NCBI Taxonomy" id="407821"/>
    <lineage>
        <taxon>Eukaryota</taxon>
        <taxon>Metazoa</taxon>
        <taxon>Ecdysozoa</taxon>
        <taxon>Arthropoda</taxon>
        <taxon>Chelicerata</taxon>
        <taxon>Arachnida</taxon>
        <taxon>Araneae</taxon>
        <taxon>Araneomorphae</taxon>
        <taxon>Entelegynae</taxon>
        <taxon>Eresoidea</taxon>
        <taxon>Eresidae</taxon>
        <taxon>Stegodyphus</taxon>
    </lineage>
</organism>
<evidence type="ECO:0000259" key="1">
    <source>
        <dbReference type="Pfam" id="PF24573"/>
    </source>
</evidence>
<evidence type="ECO:0000313" key="3">
    <source>
        <dbReference type="EMBL" id="KFM80495.1"/>
    </source>
</evidence>
<dbReference type="GO" id="GO:0045505">
    <property type="term" value="F:dynein intermediate chain binding"/>
    <property type="evidence" value="ECO:0007669"/>
    <property type="project" value="TreeGrafter"/>
</dbReference>
<dbReference type="InterPro" id="IPR056497">
    <property type="entry name" value="HEAT_DAAF5"/>
</dbReference>
<dbReference type="OrthoDB" id="413572at2759"/>
<dbReference type="Pfam" id="PF25757">
    <property type="entry name" value="TPR_DNAAF5"/>
    <property type="match status" value="1"/>
</dbReference>
<dbReference type="InterPro" id="IPR057978">
    <property type="entry name" value="TPR_DAAF5"/>
</dbReference>
<dbReference type="InterPro" id="IPR016024">
    <property type="entry name" value="ARM-type_fold"/>
</dbReference>
<dbReference type="GO" id="GO:0036159">
    <property type="term" value="P:inner dynein arm assembly"/>
    <property type="evidence" value="ECO:0007669"/>
    <property type="project" value="TreeGrafter"/>
</dbReference>
<dbReference type="GO" id="GO:0003341">
    <property type="term" value="P:cilium movement"/>
    <property type="evidence" value="ECO:0007669"/>
    <property type="project" value="TreeGrafter"/>
</dbReference>
<evidence type="ECO:0000313" key="4">
    <source>
        <dbReference type="Proteomes" id="UP000054359"/>
    </source>
</evidence>
<keyword evidence="4" id="KW-1185">Reference proteome</keyword>
<dbReference type="GO" id="GO:0005737">
    <property type="term" value="C:cytoplasm"/>
    <property type="evidence" value="ECO:0007669"/>
    <property type="project" value="TreeGrafter"/>
</dbReference>
<dbReference type="Pfam" id="PF24573">
    <property type="entry name" value="HEAT_DAAF5"/>
    <property type="match status" value="1"/>
</dbReference>
<protein>
    <submittedName>
        <fullName evidence="3">HEAT repeat-containing protein 2</fullName>
    </submittedName>
</protein>